<dbReference type="Proteomes" id="UP000070366">
    <property type="component" value="Unassembled WGS sequence"/>
</dbReference>
<dbReference type="KEGG" id="cmiu:B1H56_09200"/>
<sequence length="70" mass="8223">MQNQMIQRLLYVGFRFICDEVWALYSSDNGRLSIGIEPVVLGKYLLVGYLHGIESKRRIEQEIQVNMAYR</sequence>
<comment type="caution">
    <text evidence="2">The sequence shown here is derived from an EMBL/GenBank/DDBJ whole genome shotgun (WGS) entry which is preliminary data.</text>
</comment>
<evidence type="ECO:0000313" key="2">
    <source>
        <dbReference type="EMBL" id="KXK66063.1"/>
    </source>
</evidence>
<dbReference type="OrthoDB" id="9789070at2"/>
<dbReference type="Pfam" id="PF05598">
    <property type="entry name" value="DUF772"/>
    <property type="match status" value="1"/>
</dbReference>
<proteinExistence type="predicted"/>
<accession>A0A136Q5W2</accession>
<evidence type="ECO:0000259" key="1">
    <source>
        <dbReference type="Pfam" id="PF05598"/>
    </source>
</evidence>
<feature type="domain" description="Transposase InsH N-terminal" evidence="1">
    <location>
        <begin position="13"/>
        <end position="70"/>
    </location>
</feature>
<gene>
    <name evidence="2" type="ORF">HMPREF3293_01091</name>
</gene>
<dbReference type="InterPro" id="IPR008490">
    <property type="entry name" value="Transposase_InsH_N"/>
</dbReference>
<reference evidence="2 3" key="1">
    <citation type="submission" date="2016-02" db="EMBL/GenBank/DDBJ databases">
        <authorList>
            <person name="Wen L."/>
            <person name="He K."/>
            <person name="Yang H."/>
        </authorList>
    </citation>
    <scope>NUCLEOTIDE SEQUENCE [LARGE SCALE GENOMIC DNA]</scope>
    <source>
        <strain evidence="2 3">DSM 22607</strain>
    </source>
</reference>
<keyword evidence="3" id="KW-1185">Reference proteome</keyword>
<dbReference type="STRING" id="626937.HMPREF3293_01091"/>
<dbReference type="AlphaFoldDB" id="A0A136Q5W2"/>
<protein>
    <recommendedName>
        <fullName evidence="1">Transposase InsH N-terminal domain-containing protein</fullName>
    </recommendedName>
</protein>
<name>A0A136Q5W2_9FIRM</name>
<dbReference type="EMBL" id="LSZW01000049">
    <property type="protein sequence ID" value="KXK66063.1"/>
    <property type="molecule type" value="Genomic_DNA"/>
</dbReference>
<organism evidence="2 3">
    <name type="scientific">Christensenella minuta</name>
    <dbReference type="NCBI Taxonomy" id="626937"/>
    <lineage>
        <taxon>Bacteria</taxon>
        <taxon>Bacillati</taxon>
        <taxon>Bacillota</taxon>
        <taxon>Clostridia</taxon>
        <taxon>Christensenellales</taxon>
        <taxon>Christensenellaceae</taxon>
        <taxon>Christensenella</taxon>
    </lineage>
</organism>
<evidence type="ECO:0000313" key="3">
    <source>
        <dbReference type="Proteomes" id="UP000070366"/>
    </source>
</evidence>
<dbReference type="RefSeq" id="WP_052740167.1">
    <property type="nucleotide sequence ID" value="NZ_CABMOF010000022.1"/>
</dbReference>